<dbReference type="SUPFAM" id="SSF48452">
    <property type="entry name" value="TPR-like"/>
    <property type="match status" value="1"/>
</dbReference>
<accession>A0A4D7JTQ8</accession>
<evidence type="ECO:0000313" key="8">
    <source>
        <dbReference type="EMBL" id="QCK14285.1"/>
    </source>
</evidence>
<feature type="domain" description="HTH araC/xylS-type" evidence="7">
    <location>
        <begin position="284"/>
        <end position="393"/>
    </location>
</feature>
<dbReference type="PANTHER" id="PTHR43280">
    <property type="entry name" value="ARAC-FAMILY TRANSCRIPTIONAL REGULATOR"/>
    <property type="match status" value="1"/>
</dbReference>
<dbReference type="SMART" id="SM00342">
    <property type="entry name" value="HTH_ARAC"/>
    <property type="match status" value="1"/>
</dbReference>
<keyword evidence="4" id="KW-0238">DNA-binding</keyword>
<dbReference type="InterPro" id="IPR018060">
    <property type="entry name" value="HTH_AraC"/>
</dbReference>
<dbReference type="SMART" id="SM00028">
    <property type="entry name" value="TPR"/>
    <property type="match status" value="3"/>
</dbReference>
<dbReference type="AlphaFoldDB" id="A0A4D7JTQ8"/>
<keyword evidence="1" id="KW-0677">Repeat</keyword>
<dbReference type="Gene3D" id="1.10.10.60">
    <property type="entry name" value="Homeodomain-like"/>
    <property type="match status" value="2"/>
</dbReference>
<keyword evidence="2 6" id="KW-0802">TPR repeat</keyword>
<gene>
    <name evidence="8" type="ORF">DCC35_05760</name>
</gene>
<dbReference type="PROSITE" id="PS50005">
    <property type="entry name" value="TPR"/>
    <property type="match status" value="1"/>
</dbReference>
<evidence type="ECO:0000256" key="5">
    <source>
        <dbReference type="ARBA" id="ARBA00023163"/>
    </source>
</evidence>
<dbReference type="GO" id="GO:0043565">
    <property type="term" value="F:sequence-specific DNA binding"/>
    <property type="evidence" value="ECO:0007669"/>
    <property type="project" value="InterPro"/>
</dbReference>
<dbReference type="GO" id="GO:0003700">
    <property type="term" value="F:DNA-binding transcription factor activity"/>
    <property type="evidence" value="ECO:0007669"/>
    <property type="project" value="InterPro"/>
</dbReference>
<dbReference type="InterPro" id="IPR011990">
    <property type="entry name" value="TPR-like_helical_dom_sf"/>
</dbReference>
<evidence type="ECO:0000256" key="4">
    <source>
        <dbReference type="ARBA" id="ARBA00023125"/>
    </source>
</evidence>
<dbReference type="RefSeq" id="WP_137089875.1">
    <property type="nucleotide sequence ID" value="NZ_CP028923.1"/>
</dbReference>
<dbReference type="OrthoDB" id="9779074at2"/>
<dbReference type="Pfam" id="PF07719">
    <property type="entry name" value="TPR_2"/>
    <property type="match status" value="1"/>
</dbReference>
<evidence type="ECO:0000256" key="6">
    <source>
        <dbReference type="PROSITE-ProRule" id="PRU00339"/>
    </source>
</evidence>
<protein>
    <recommendedName>
        <fullName evidence="7">HTH araC/xylS-type domain-containing protein</fullName>
    </recommendedName>
</protein>
<dbReference type="PANTHER" id="PTHR43280:SF2">
    <property type="entry name" value="HTH-TYPE TRANSCRIPTIONAL REGULATOR EXSA"/>
    <property type="match status" value="1"/>
</dbReference>
<feature type="repeat" description="TPR" evidence="6">
    <location>
        <begin position="97"/>
        <end position="130"/>
    </location>
</feature>
<dbReference type="InterPro" id="IPR013105">
    <property type="entry name" value="TPR_2"/>
</dbReference>
<reference evidence="8 9" key="1">
    <citation type="submission" date="2018-04" db="EMBL/GenBank/DDBJ databases">
        <title>Complete genome uncultured novel isolate.</title>
        <authorList>
            <person name="Merlino G."/>
        </authorList>
    </citation>
    <scope>NUCLEOTIDE SEQUENCE [LARGE SCALE GENOMIC DNA]</scope>
    <source>
        <strain evidence="9">R1DC9</strain>
    </source>
</reference>
<keyword evidence="5" id="KW-0804">Transcription</keyword>
<evidence type="ECO:0000256" key="2">
    <source>
        <dbReference type="ARBA" id="ARBA00022803"/>
    </source>
</evidence>
<keyword evidence="9" id="KW-1185">Reference proteome</keyword>
<organism evidence="8 9">
    <name type="scientific">Mangrovivirga cuniculi</name>
    <dbReference type="NCBI Taxonomy" id="2715131"/>
    <lineage>
        <taxon>Bacteria</taxon>
        <taxon>Pseudomonadati</taxon>
        <taxon>Bacteroidota</taxon>
        <taxon>Cytophagia</taxon>
        <taxon>Cytophagales</taxon>
        <taxon>Mangrovivirgaceae</taxon>
        <taxon>Mangrovivirga</taxon>
    </lineage>
</organism>
<dbReference type="Gene3D" id="1.25.40.10">
    <property type="entry name" value="Tetratricopeptide repeat domain"/>
    <property type="match status" value="1"/>
</dbReference>
<dbReference type="InterPro" id="IPR019734">
    <property type="entry name" value="TPR_rpt"/>
</dbReference>
<evidence type="ECO:0000256" key="3">
    <source>
        <dbReference type="ARBA" id="ARBA00023015"/>
    </source>
</evidence>
<dbReference type="Pfam" id="PF12833">
    <property type="entry name" value="HTH_18"/>
    <property type="match status" value="1"/>
</dbReference>
<dbReference type="PROSITE" id="PS01124">
    <property type="entry name" value="HTH_ARAC_FAMILY_2"/>
    <property type="match status" value="1"/>
</dbReference>
<dbReference type="SUPFAM" id="SSF46689">
    <property type="entry name" value="Homeodomain-like"/>
    <property type="match status" value="1"/>
</dbReference>
<sequence>MGARELKHAFAKAEVFFKSGKDLGKKSVYAFHSLATHEFWGLWDYKNANQSLQKALEINPMDTDVHECLAEIHTSLGDFTSALTSIDRSLQTNPLSPNHYYTKANIFYLQGHYDTAQKLLNRSLEIDPNFALSIQLKLATFIHKAERENMRAFLSQQHNLIYPELYEILYDLLYKERTYDRSFIIQFIQKLQALQPRPLMPWDLFLMVQFDRNEAVKLLCSKVEQKMGQVINFKHEKFLEPLRKQTEYNNLVKKTFPDNSLTFKPERPQPIIRPKEYLTESETEHFLIALKNKMQPPESVYLNAKLTLRSLAEMIDLHPNKLSWLLNEKIGKNFNDYVNGYRLKAFQKKATDPNNSHFTLLGLAYESGFNSKSVFNDFFKKSTGLTPKEWVKKNI</sequence>
<keyword evidence="3" id="KW-0805">Transcription regulation</keyword>
<dbReference type="InterPro" id="IPR009057">
    <property type="entry name" value="Homeodomain-like_sf"/>
</dbReference>
<proteinExistence type="predicted"/>
<name>A0A4D7JTQ8_9BACT</name>
<evidence type="ECO:0000313" key="9">
    <source>
        <dbReference type="Proteomes" id="UP000298616"/>
    </source>
</evidence>
<dbReference type="KEGG" id="fpf:DCC35_05760"/>
<dbReference type="EMBL" id="CP028923">
    <property type="protein sequence ID" value="QCK14285.1"/>
    <property type="molecule type" value="Genomic_DNA"/>
</dbReference>
<evidence type="ECO:0000259" key="7">
    <source>
        <dbReference type="PROSITE" id="PS01124"/>
    </source>
</evidence>
<dbReference type="Proteomes" id="UP000298616">
    <property type="component" value="Chromosome"/>
</dbReference>
<evidence type="ECO:0000256" key="1">
    <source>
        <dbReference type="ARBA" id="ARBA00022737"/>
    </source>
</evidence>